<protein>
    <submittedName>
        <fullName evidence="1">Uncharacterized protein</fullName>
    </submittedName>
</protein>
<dbReference type="EMBL" id="VIEB01000762">
    <property type="protein sequence ID" value="TQD81536.1"/>
    <property type="molecule type" value="Genomic_DNA"/>
</dbReference>
<evidence type="ECO:0000313" key="1">
    <source>
        <dbReference type="EMBL" id="TQD81536.1"/>
    </source>
</evidence>
<dbReference type="AlphaFoldDB" id="A0A540L506"/>
<accession>A0A540L506</accession>
<organism evidence="1 2">
    <name type="scientific">Malus baccata</name>
    <name type="common">Siberian crab apple</name>
    <name type="synonym">Pyrus baccata</name>
    <dbReference type="NCBI Taxonomy" id="106549"/>
    <lineage>
        <taxon>Eukaryota</taxon>
        <taxon>Viridiplantae</taxon>
        <taxon>Streptophyta</taxon>
        <taxon>Embryophyta</taxon>
        <taxon>Tracheophyta</taxon>
        <taxon>Spermatophyta</taxon>
        <taxon>Magnoliopsida</taxon>
        <taxon>eudicotyledons</taxon>
        <taxon>Gunneridae</taxon>
        <taxon>Pentapetalae</taxon>
        <taxon>rosids</taxon>
        <taxon>fabids</taxon>
        <taxon>Rosales</taxon>
        <taxon>Rosaceae</taxon>
        <taxon>Amygdaloideae</taxon>
        <taxon>Maleae</taxon>
        <taxon>Malus</taxon>
    </lineage>
</organism>
<sequence length="91" mass="10764">MCTPQFKNSNTLDLTRSHHYQRPRSYDHVPRQGFILRDHVYRVGTKHPNTRCLVPSFFINRLFEFYPVSQMRKTAVSFGFGNQLRHSPPSI</sequence>
<comment type="caution">
    <text evidence="1">The sequence shown here is derived from an EMBL/GenBank/DDBJ whole genome shotgun (WGS) entry which is preliminary data.</text>
</comment>
<reference evidence="1 2" key="1">
    <citation type="journal article" date="2019" name="G3 (Bethesda)">
        <title>Sequencing of a Wild Apple (Malus baccata) Genome Unravels the Differences Between Cultivated and Wild Apple Species Regarding Disease Resistance and Cold Tolerance.</title>
        <authorList>
            <person name="Chen X."/>
        </authorList>
    </citation>
    <scope>NUCLEOTIDE SEQUENCE [LARGE SCALE GENOMIC DNA]</scope>
    <source>
        <strain evidence="2">cv. Shandingzi</strain>
        <tissue evidence="1">Leaves</tissue>
    </source>
</reference>
<name>A0A540L506_MALBA</name>
<gene>
    <name evidence="1" type="ORF">C1H46_032898</name>
</gene>
<dbReference type="Proteomes" id="UP000315295">
    <property type="component" value="Unassembled WGS sequence"/>
</dbReference>
<keyword evidence="2" id="KW-1185">Reference proteome</keyword>
<proteinExistence type="predicted"/>
<evidence type="ECO:0000313" key="2">
    <source>
        <dbReference type="Proteomes" id="UP000315295"/>
    </source>
</evidence>